<dbReference type="Gene3D" id="1.10.3450.10">
    <property type="entry name" value="TTHA0068-like"/>
    <property type="match status" value="1"/>
</dbReference>
<dbReference type="Proteomes" id="UP001596047">
    <property type="component" value="Unassembled WGS sequence"/>
</dbReference>
<reference evidence="3" key="1">
    <citation type="journal article" date="2019" name="Int. J. Syst. Evol. Microbiol.">
        <title>The Global Catalogue of Microorganisms (GCM) 10K type strain sequencing project: providing services to taxonomists for standard genome sequencing and annotation.</title>
        <authorList>
            <consortium name="The Broad Institute Genomics Platform"/>
            <consortium name="The Broad Institute Genome Sequencing Center for Infectious Disease"/>
            <person name="Wu L."/>
            <person name="Ma J."/>
        </authorList>
    </citation>
    <scope>NUCLEOTIDE SEQUENCE [LARGE SCALE GENOMIC DNA]</scope>
    <source>
        <strain evidence="3">CGMCC 1.3240</strain>
    </source>
</reference>
<evidence type="ECO:0000313" key="2">
    <source>
        <dbReference type="EMBL" id="MFC5653418.1"/>
    </source>
</evidence>
<accession>A0ABW0W7K0</accession>
<proteinExistence type="predicted"/>
<keyword evidence="3" id="KW-1185">Reference proteome</keyword>
<organism evidence="2 3">
    <name type="scientific">Paenibacillus solisilvae</name>
    <dbReference type="NCBI Taxonomy" id="2486751"/>
    <lineage>
        <taxon>Bacteria</taxon>
        <taxon>Bacillati</taxon>
        <taxon>Bacillota</taxon>
        <taxon>Bacilli</taxon>
        <taxon>Bacillales</taxon>
        <taxon>Paenibacillaceae</taxon>
        <taxon>Paenibacillus</taxon>
    </lineage>
</organism>
<name>A0ABW0W7K0_9BACL</name>
<dbReference type="PANTHER" id="PTHR34796">
    <property type="entry name" value="EXPRESSED PROTEIN"/>
    <property type="match status" value="1"/>
</dbReference>
<dbReference type="InterPro" id="IPR005500">
    <property type="entry name" value="DUF309"/>
</dbReference>
<feature type="region of interest" description="Disordered" evidence="1">
    <location>
        <begin position="117"/>
        <end position="139"/>
    </location>
</feature>
<sequence length="193" mass="22066">MAAKSAYDERFVHFVVLFNVDRDYFECHEVMEELWLEEGRNPLYQGLLQAAVGLHHWRNDNYSGAVKLFDQAENKLVQYPDNMMGLDLAQLRADIKRSVEPLRRWVEHCKAIDRQEREADLDVEEQTNGPSHVMEPNNTSSAGHAIEAVLGETKPPLFCSFDIVVADRSLRELALALAEVPLEIRLHGEDHEG</sequence>
<dbReference type="PANTHER" id="PTHR34796:SF1">
    <property type="entry name" value="EXPRESSED PROTEIN"/>
    <property type="match status" value="1"/>
</dbReference>
<dbReference type="InterPro" id="IPR023203">
    <property type="entry name" value="TTHA0068_sf"/>
</dbReference>
<dbReference type="SUPFAM" id="SSF140663">
    <property type="entry name" value="TTHA0068-like"/>
    <property type="match status" value="1"/>
</dbReference>
<dbReference type="Pfam" id="PF03745">
    <property type="entry name" value="DUF309"/>
    <property type="match status" value="1"/>
</dbReference>
<dbReference type="EMBL" id="JBHSOW010000125">
    <property type="protein sequence ID" value="MFC5653418.1"/>
    <property type="molecule type" value="Genomic_DNA"/>
</dbReference>
<evidence type="ECO:0000256" key="1">
    <source>
        <dbReference type="SAM" id="MobiDB-lite"/>
    </source>
</evidence>
<dbReference type="RefSeq" id="WP_379192072.1">
    <property type="nucleotide sequence ID" value="NZ_JBHSOW010000125.1"/>
</dbReference>
<evidence type="ECO:0000313" key="3">
    <source>
        <dbReference type="Proteomes" id="UP001596047"/>
    </source>
</evidence>
<gene>
    <name evidence="2" type="ORF">ACFPYJ_30735</name>
</gene>
<feature type="compositionally biased region" description="Polar residues" evidence="1">
    <location>
        <begin position="126"/>
        <end position="139"/>
    </location>
</feature>
<comment type="caution">
    <text evidence="2">The sequence shown here is derived from an EMBL/GenBank/DDBJ whole genome shotgun (WGS) entry which is preliminary data.</text>
</comment>
<protein>
    <submittedName>
        <fullName evidence="2">DUF309 domain-containing protein</fullName>
    </submittedName>
</protein>